<evidence type="ECO:0000313" key="12">
    <source>
        <dbReference type="EMBL" id="REF37038.1"/>
    </source>
</evidence>
<evidence type="ECO:0000256" key="9">
    <source>
        <dbReference type="SAM" id="Coils"/>
    </source>
</evidence>
<dbReference type="PANTHER" id="PTHR24421">
    <property type="entry name" value="NITRATE/NITRITE SENSOR PROTEIN NARX-RELATED"/>
    <property type="match status" value="1"/>
</dbReference>
<feature type="domain" description="Histidine kinase" evidence="11">
    <location>
        <begin position="305"/>
        <end position="391"/>
    </location>
</feature>
<evidence type="ECO:0000313" key="13">
    <source>
        <dbReference type="Proteomes" id="UP000256485"/>
    </source>
</evidence>
<dbReference type="InterPro" id="IPR050482">
    <property type="entry name" value="Sensor_HK_TwoCompSys"/>
</dbReference>
<dbReference type="Pfam" id="PF23539">
    <property type="entry name" value="DUF7134"/>
    <property type="match status" value="1"/>
</dbReference>
<keyword evidence="8" id="KW-0902">Two-component regulatory system</keyword>
<evidence type="ECO:0000256" key="10">
    <source>
        <dbReference type="SAM" id="Phobius"/>
    </source>
</evidence>
<dbReference type="SUPFAM" id="SSF55874">
    <property type="entry name" value="ATPase domain of HSP90 chaperone/DNA topoisomerase II/histidine kinase"/>
    <property type="match status" value="1"/>
</dbReference>
<dbReference type="GO" id="GO:0005524">
    <property type="term" value="F:ATP binding"/>
    <property type="evidence" value="ECO:0007669"/>
    <property type="project" value="UniProtKB-KW"/>
</dbReference>
<keyword evidence="4" id="KW-0808">Transferase</keyword>
<feature type="coiled-coil region" evidence="9">
    <location>
        <begin position="165"/>
        <end position="192"/>
    </location>
</feature>
<dbReference type="CDD" id="cd16917">
    <property type="entry name" value="HATPase_UhpB-NarQ-NarX-like"/>
    <property type="match status" value="1"/>
</dbReference>
<feature type="transmembrane region" description="Helical" evidence="10">
    <location>
        <begin position="107"/>
        <end position="124"/>
    </location>
</feature>
<reference evidence="12 13" key="1">
    <citation type="submission" date="2018-08" db="EMBL/GenBank/DDBJ databases">
        <title>Sequencing the genomes of 1000 actinobacteria strains.</title>
        <authorList>
            <person name="Klenk H.-P."/>
        </authorList>
    </citation>
    <scope>NUCLEOTIDE SEQUENCE [LARGE SCALE GENOMIC DNA]</scope>
    <source>
        <strain evidence="12 13">DSM 22891</strain>
    </source>
</reference>
<dbReference type="InterPro" id="IPR055558">
    <property type="entry name" value="DUF7134"/>
</dbReference>
<keyword evidence="5" id="KW-0547">Nucleotide-binding</keyword>
<dbReference type="AlphaFoldDB" id="A0A3D9V5K3"/>
<evidence type="ECO:0000259" key="11">
    <source>
        <dbReference type="PROSITE" id="PS50109"/>
    </source>
</evidence>
<feature type="transmembrane region" description="Helical" evidence="10">
    <location>
        <begin position="136"/>
        <end position="154"/>
    </location>
</feature>
<dbReference type="SMART" id="SM00387">
    <property type="entry name" value="HATPase_c"/>
    <property type="match status" value="1"/>
</dbReference>
<evidence type="ECO:0000256" key="2">
    <source>
        <dbReference type="ARBA" id="ARBA00012438"/>
    </source>
</evidence>
<accession>A0A3D9V5K3</accession>
<dbReference type="InterPro" id="IPR011712">
    <property type="entry name" value="Sig_transdc_His_kin_sub3_dim/P"/>
</dbReference>
<dbReference type="PANTHER" id="PTHR24421:SF10">
    <property type="entry name" value="NITRATE_NITRITE SENSOR PROTEIN NARQ"/>
    <property type="match status" value="1"/>
</dbReference>
<dbReference type="Pfam" id="PF07730">
    <property type="entry name" value="HisKA_3"/>
    <property type="match status" value="1"/>
</dbReference>
<comment type="catalytic activity">
    <reaction evidence="1">
        <text>ATP + protein L-histidine = ADP + protein N-phospho-L-histidine.</text>
        <dbReference type="EC" id="2.7.13.3"/>
    </reaction>
</comment>
<organism evidence="12 13">
    <name type="scientific">Thermasporomyces composti</name>
    <dbReference type="NCBI Taxonomy" id="696763"/>
    <lineage>
        <taxon>Bacteria</taxon>
        <taxon>Bacillati</taxon>
        <taxon>Actinomycetota</taxon>
        <taxon>Actinomycetes</taxon>
        <taxon>Propionibacteriales</taxon>
        <taxon>Nocardioidaceae</taxon>
        <taxon>Thermasporomyces</taxon>
    </lineage>
</organism>
<evidence type="ECO:0000256" key="3">
    <source>
        <dbReference type="ARBA" id="ARBA00022553"/>
    </source>
</evidence>
<name>A0A3D9V5K3_THECX</name>
<evidence type="ECO:0000256" key="5">
    <source>
        <dbReference type="ARBA" id="ARBA00022741"/>
    </source>
</evidence>
<keyword evidence="10" id="KW-0472">Membrane</keyword>
<protein>
    <recommendedName>
        <fullName evidence="2">histidine kinase</fullName>
        <ecNumber evidence="2">2.7.13.3</ecNumber>
    </recommendedName>
</protein>
<dbReference type="RefSeq" id="WP_211310596.1">
    <property type="nucleotide sequence ID" value="NZ_QTUC01000001.1"/>
</dbReference>
<feature type="transmembrane region" description="Helical" evidence="10">
    <location>
        <begin position="62"/>
        <end position="95"/>
    </location>
</feature>
<keyword evidence="3" id="KW-0597">Phosphoprotein</keyword>
<keyword evidence="13" id="KW-1185">Reference proteome</keyword>
<evidence type="ECO:0000256" key="8">
    <source>
        <dbReference type="ARBA" id="ARBA00023012"/>
    </source>
</evidence>
<keyword evidence="7" id="KW-0067">ATP-binding</keyword>
<evidence type="ECO:0000256" key="6">
    <source>
        <dbReference type="ARBA" id="ARBA00022777"/>
    </source>
</evidence>
<keyword evidence="10" id="KW-1133">Transmembrane helix</keyword>
<dbReference type="Gene3D" id="1.20.5.1930">
    <property type="match status" value="1"/>
</dbReference>
<proteinExistence type="predicted"/>
<dbReference type="InterPro" id="IPR036890">
    <property type="entry name" value="HATPase_C_sf"/>
</dbReference>
<dbReference type="InterPro" id="IPR005467">
    <property type="entry name" value="His_kinase_dom"/>
</dbReference>
<dbReference type="EMBL" id="QTUC01000001">
    <property type="protein sequence ID" value="REF37038.1"/>
    <property type="molecule type" value="Genomic_DNA"/>
</dbReference>
<dbReference type="GO" id="GO:0000155">
    <property type="term" value="F:phosphorelay sensor kinase activity"/>
    <property type="evidence" value="ECO:0007669"/>
    <property type="project" value="InterPro"/>
</dbReference>
<dbReference type="GO" id="GO:0016020">
    <property type="term" value="C:membrane"/>
    <property type="evidence" value="ECO:0007669"/>
    <property type="project" value="InterPro"/>
</dbReference>
<gene>
    <name evidence="12" type="ORF">DFJ64_2474</name>
</gene>
<dbReference type="InterPro" id="IPR003594">
    <property type="entry name" value="HATPase_dom"/>
</dbReference>
<comment type="caution">
    <text evidence="12">The sequence shown here is derived from an EMBL/GenBank/DDBJ whole genome shotgun (WGS) entry which is preliminary data.</text>
</comment>
<keyword evidence="6 12" id="KW-0418">Kinase</keyword>
<evidence type="ECO:0000256" key="4">
    <source>
        <dbReference type="ARBA" id="ARBA00022679"/>
    </source>
</evidence>
<sequence length="410" mass="43328">MPQRRVYEWLRRRPLIVDGAIVALLLVILLPETAAASADPGPAGTVLGVAQLVPLVWRRRHPVRVFTVVSLVCLAQVILLDVPLPANAGFLLALYAVSAYAHGRVRLAALAVGFLGAALGPLDWLAWSELFDHPEYFARFFVVLAAFVALTWTLGDLMRTRRAYVAELEERARRLEVERDQQARLARAAERARIARELHDVVAHSLSIVVAQADGGLYAGEKDPNAARSALATIGVTGRQALAEMRRLLGVLHSGGDAADLAPQPGLAQLPELVAQVRASGLPVELVLEEPKFEISSGAELVVFRIVQEALTNTIRHAGPGARARVEVTYGADTVRVCVSDDGRGAAATSDGQGRGIHGMRERVAVYGGTLSVGPRAGGGFQVVAELPLGENAATAGQSSGAGEASDGGG</sequence>
<keyword evidence="9" id="KW-0175">Coiled coil</keyword>
<dbReference type="Proteomes" id="UP000256485">
    <property type="component" value="Unassembled WGS sequence"/>
</dbReference>
<dbReference type="EC" id="2.7.13.3" evidence="2"/>
<keyword evidence="10" id="KW-0812">Transmembrane</keyword>
<dbReference type="GO" id="GO:0046983">
    <property type="term" value="F:protein dimerization activity"/>
    <property type="evidence" value="ECO:0007669"/>
    <property type="project" value="InterPro"/>
</dbReference>
<evidence type="ECO:0000256" key="7">
    <source>
        <dbReference type="ARBA" id="ARBA00022840"/>
    </source>
</evidence>
<dbReference type="Pfam" id="PF02518">
    <property type="entry name" value="HATPase_c"/>
    <property type="match status" value="1"/>
</dbReference>
<evidence type="ECO:0000256" key="1">
    <source>
        <dbReference type="ARBA" id="ARBA00000085"/>
    </source>
</evidence>
<dbReference type="PROSITE" id="PS50109">
    <property type="entry name" value="HIS_KIN"/>
    <property type="match status" value="1"/>
</dbReference>
<dbReference type="Gene3D" id="3.30.565.10">
    <property type="entry name" value="Histidine kinase-like ATPase, C-terminal domain"/>
    <property type="match status" value="1"/>
</dbReference>